<feature type="transmembrane region" description="Helical" evidence="5">
    <location>
        <begin position="6"/>
        <end position="23"/>
    </location>
</feature>
<dbReference type="AlphaFoldDB" id="A0A2V0PBW4"/>
<dbReference type="Pfam" id="PF07690">
    <property type="entry name" value="MFS_1"/>
    <property type="match status" value="1"/>
</dbReference>
<evidence type="ECO:0000313" key="6">
    <source>
        <dbReference type="EMBL" id="GBF95370.1"/>
    </source>
</evidence>
<feature type="transmembrane region" description="Helical" evidence="5">
    <location>
        <begin position="127"/>
        <end position="147"/>
    </location>
</feature>
<accession>A0A2V0PBW4</accession>
<feature type="transmembrane region" description="Helical" evidence="5">
    <location>
        <begin position="316"/>
        <end position="334"/>
    </location>
</feature>
<feature type="transmembrane region" description="Helical" evidence="5">
    <location>
        <begin position="159"/>
        <end position="178"/>
    </location>
</feature>
<dbReference type="PANTHER" id="PTHR23121:SF9">
    <property type="entry name" value="SODIUM-DEPENDENT GLUCOSE TRANSPORTER 1"/>
    <property type="match status" value="1"/>
</dbReference>
<feature type="transmembrane region" description="Helical" evidence="5">
    <location>
        <begin position="378"/>
        <end position="399"/>
    </location>
</feature>
<feature type="transmembrane region" description="Helical" evidence="5">
    <location>
        <begin position="249"/>
        <end position="271"/>
    </location>
</feature>
<reference evidence="6 7" key="1">
    <citation type="journal article" date="2018" name="Sci. Rep.">
        <title>Raphidocelis subcapitata (=Pseudokirchneriella subcapitata) provides an insight into genome evolution and environmental adaptations in the Sphaeropleales.</title>
        <authorList>
            <person name="Suzuki S."/>
            <person name="Yamaguchi H."/>
            <person name="Nakajima N."/>
            <person name="Kawachi M."/>
        </authorList>
    </citation>
    <scope>NUCLEOTIDE SEQUENCE [LARGE SCALE GENOMIC DNA]</scope>
    <source>
        <strain evidence="6 7">NIES-35</strain>
    </source>
</reference>
<dbReference type="OrthoDB" id="545299at2759"/>
<dbReference type="InParanoid" id="A0A2V0PBW4"/>
<feature type="transmembrane region" description="Helical" evidence="5">
    <location>
        <begin position="411"/>
        <end position="430"/>
    </location>
</feature>
<proteinExistence type="predicted"/>
<feature type="compositionally biased region" description="Gly residues" evidence="4">
    <location>
        <begin position="212"/>
        <end position="224"/>
    </location>
</feature>
<dbReference type="InterPro" id="IPR011701">
    <property type="entry name" value="MFS"/>
</dbReference>
<organism evidence="6 7">
    <name type="scientific">Raphidocelis subcapitata</name>
    <dbReference type="NCBI Taxonomy" id="307507"/>
    <lineage>
        <taxon>Eukaryota</taxon>
        <taxon>Viridiplantae</taxon>
        <taxon>Chlorophyta</taxon>
        <taxon>core chlorophytes</taxon>
        <taxon>Chlorophyceae</taxon>
        <taxon>CS clade</taxon>
        <taxon>Sphaeropleales</taxon>
        <taxon>Selenastraceae</taxon>
        <taxon>Raphidocelis</taxon>
    </lineage>
</organism>
<dbReference type="Proteomes" id="UP000247498">
    <property type="component" value="Unassembled WGS sequence"/>
</dbReference>
<dbReference type="GO" id="GO:0022857">
    <property type="term" value="F:transmembrane transporter activity"/>
    <property type="evidence" value="ECO:0007669"/>
    <property type="project" value="InterPro"/>
</dbReference>
<dbReference type="Gene3D" id="1.20.1250.20">
    <property type="entry name" value="MFS general substrate transporter like domains"/>
    <property type="match status" value="1"/>
</dbReference>
<comment type="caution">
    <text evidence="6">The sequence shown here is derived from an EMBL/GenBank/DDBJ whole genome shotgun (WGS) entry which is preliminary data.</text>
</comment>
<evidence type="ECO:0000313" key="7">
    <source>
        <dbReference type="Proteomes" id="UP000247498"/>
    </source>
</evidence>
<dbReference type="EMBL" id="BDRX01000063">
    <property type="protein sequence ID" value="GBF95370.1"/>
    <property type="molecule type" value="Genomic_DNA"/>
</dbReference>
<evidence type="ECO:0000256" key="2">
    <source>
        <dbReference type="ARBA" id="ARBA00022989"/>
    </source>
</evidence>
<evidence type="ECO:0000256" key="4">
    <source>
        <dbReference type="SAM" id="MobiDB-lite"/>
    </source>
</evidence>
<feature type="transmembrane region" description="Helical" evidence="5">
    <location>
        <begin position="35"/>
        <end position="56"/>
    </location>
</feature>
<gene>
    <name evidence="6" type="ORF">Rsub_07798</name>
</gene>
<protein>
    <submittedName>
        <fullName evidence="6">MFS transporter</fullName>
    </submittedName>
</protein>
<evidence type="ECO:0000256" key="3">
    <source>
        <dbReference type="ARBA" id="ARBA00023136"/>
    </source>
</evidence>
<dbReference type="InterPro" id="IPR036259">
    <property type="entry name" value="MFS_trans_sf"/>
</dbReference>
<feature type="transmembrane region" description="Helical" evidence="5">
    <location>
        <begin position="68"/>
        <end position="85"/>
    </location>
</feature>
<evidence type="ECO:0000256" key="5">
    <source>
        <dbReference type="SAM" id="Phobius"/>
    </source>
</evidence>
<evidence type="ECO:0000256" key="1">
    <source>
        <dbReference type="ARBA" id="ARBA00022692"/>
    </source>
</evidence>
<keyword evidence="3 5" id="KW-0472">Membrane</keyword>
<keyword evidence="2 5" id="KW-1133">Transmembrane helix</keyword>
<keyword evidence="1 5" id="KW-0812">Transmembrane</keyword>
<sequence length="475" mass="45815">MAPESAWLKAAFLVFGLEVNLLGPTAIDLAERIGVVEADLGVVFMVNGLISILGAAPSGWMTDHLPGHTLLGISLAIQAAGLAFVGRQTSLAGVAAVFGTVAASWNIHNCAGNVLAIQQTPQGRSALMVNLVNALFGLGALCAPLLAEACDRALGSTLLAFPVTAALAALSALVFLALPSPPTPKQLAAAAAAAAADAEAAAVPLLAAEGGGGSSGAEGGGGEEPGATKPAAGGGAEDAWSLRGPLLHVLLPAAAFVFLSVGLEVGFGGWTTVYGTRYLGESESAGHALTSAYWGAFTAGRIAASAAAAVAPPATLLLASMPLAVAGAAAALALPPAVLAGWPATVCVVLVGLGLSTGFANLLALLEVHAPINGSVTGLLGGCAGAGTMLVPLAVAVLAKSTPLGFQGLMWTTLAAMVAQFACLAPILAAGRARGEGRGGGAAAQDVPLPAAAAAEGGAAAAAAGGSSGQGGHTA</sequence>
<feature type="region of interest" description="Disordered" evidence="4">
    <location>
        <begin position="212"/>
        <end position="236"/>
    </location>
</feature>
<feature type="transmembrane region" description="Helical" evidence="5">
    <location>
        <begin position="340"/>
        <end position="366"/>
    </location>
</feature>
<dbReference type="PANTHER" id="PTHR23121">
    <property type="entry name" value="SODIUM-DEPENDENT GLUCOSE TRANSPORTER 1"/>
    <property type="match status" value="1"/>
</dbReference>
<dbReference type="SUPFAM" id="SSF103473">
    <property type="entry name" value="MFS general substrate transporter"/>
    <property type="match status" value="1"/>
</dbReference>
<keyword evidence="7" id="KW-1185">Reference proteome</keyword>
<name>A0A2V0PBW4_9CHLO</name>